<protein>
    <submittedName>
        <fullName evidence="1">Uncharacterized protein</fullName>
    </submittedName>
</protein>
<dbReference type="AlphaFoldDB" id="A0A1I3CA40"/>
<keyword evidence="2" id="KW-1185">Reference proteome</keyword>
<dbReference type="RefSeq" id="WP_092846726.1">
    <property type="nucleotide sequence ID" value="NZ_FOPY01000008.1"/>
</dbReference>
<gene>
    <name evidence="1" type="ORF">SAMN04487959_10895</name>
</gene>
<proteinExistence type="predicted"/>
<evidence type="ECO:0000313" key="1">
    <source>
        <dbReference type="EMBL" id="SFH71424.1"/>
    </source>
</evidence>
<sequence length="342" mass="37352">MHKGTSKPLVLLQEPFLGLAVSDVLAINALMTEIEQASVSMAAPLLRLCNGIDNEQEISLSATSLAWRMRGPLNVLHNWAMADDLSIPHRLESASLEDFINFVAMARSLAEAQGAPIPGRLLHLLGLAMVRARLERHVGLNPGIGLPVLHATVGLSVVEIAAVCGLKLTTVRNAVSRREMAHTREEGVPLDEALDWMVQRSGFLYSHANAACRDRRINGRLASDWLEKSPQVIAERYVSRLRLSLWRLSGNGRRIALNAEGVRNCVMLLPGIAVEDLHGLGLERLEDRSDDPAAEMHREALMLAPGESLWQCQAPTLRVLEALIDRLVCSDAAEAMIDACGS</sequence>
<evidence type="ECO:0000313" key="2">
    <source>
        <dbReference type="Proteomes" id="UP000199040"/>
    </source>
</evidence>
<dbReference type="Proteomes" id="UP000199040">
    <property type="component" value="Unassembled WGS sequence"/>
</dbReference>
<reference evidence="1 2" key="1">
    <citation type="submission" date="2016-10" db="EMBL/GenBank/DDBJ databases">
        <authorList>
            <person name="de Groot N.N."/>
        </authorList>
    </citation>
    <scope>NUCLEOTIDE SEQUENCE [LARGE SCALE GENOMIC DNA]</scope>
    <source>
        <strain evidence="1 2">CGMCC 1.6848</strain>
    </source>
</reference>
<organism evidence="1 2">
    <name type="scientific">Modicisalibacter xianhensis</name>
    <dbReference type="NCBI Taxonomy" id="442341"/>
    <lineage>
        <taxon>Bacteria</taxon>
        <taxon>Pseudomonadati</taxon>
        <taxon>Pseudomonadota</taxon>
        <taxon>Gammaproteobacteria</taxon>
        <taxon>Oceanospirillales</taxon>
        <taxon>Halomonadaceae</taxon>
        <taxon>Modicisalibacter</taxon>
    </lineage>
</organism>
<dbReference type="EMBL" id="FOPY01000008">
    <property type="protein sequence ID" value="SFH71424.1"/>
    <property type="molecule type" value="Genomic_DNA"/>
</dbReference>
<accession>A0A1I3CA40</accession>
<name>A0A1I3CA40_9GAMM</name>